<evidence type="ECO:0008006" key="5">
    <source>
        <dbReference type="Google" id="ProtNLM"/>
    </source>
</evidence>
<reference evidence="3 4" key="1">
    <citation type="journal article" date="2016" name="Nat. Commun.">
        <title>Thousands of microbial genomes shed light on interconnected biogeochemical processes in an aquifer system.</title>
        <authorList>
            <person name="Anantharaman K."/>
            <person name="Brown C.T."/>
            <person name="Hug L.A."/>
            <person name="Sharon I."/>
            <person name="Castelle C.J."/>
            <person name="Probst A.J."/>
            <person name="Thomas B.C."/>
            <person name="Singh A."/>
            <person name="Wilkins M.J."/>
            <person name="Karaoz U."/>
            <person name="Brodie E.L."/>
            <person name="Williams K.H."/>
            <person name="Hubbard S.S."/>
            <person name="Banfield J.F."/>
        </authorList>
    </citation>
    <scope>NUCLEOTIDE SEQUENCE [LARGE SCALE GENOMIC DNA]</scope>
</reference>
<evidence type="ECO:0000259" key="2">
    <source>
        <dbReference type="Pfam" id="PF13635"/>
    </source>
</evidence>
<dbReference type="InterPro" id="IPR041682">
    <property type="entry name" value="AAA_14"/>
</dbReference>
<dbReference type="Pfam" id="PF13635">
    <property type="entry name" value="DUF4143"/>
    <property type="match status" value="1"/>
</dbReference>
<protein>
    <recommendedName>
        <fullName evidence="5">AAA+ ATPase domain-containing protein</fullName>
    </recommendedName>
</protein>
<evidence type="ECO:0000313" key="3">
    <source>
        <dbReference type="EMBL" id="OGY73735.1"/>
    </source>
</evidence>
<name>A0A1G2AAP2_9BACT</name>
<dbReference type="AlphaFoldDB" id="A0A1G2AAP2"/>
<dbReference type="InterPro" id="IPR025420">
    <property type="entry name" value="DUF4143"/>
</dbReference>
<dbReference type="Gene3D" id="3.40.50.300">
    <property type="entry name" value="P-loop containing nucleotide triphosphate hydrolases"/>
    <property type="match status" value="1"/>
</dbReference>
<evidence type="ECO:0000313" key="4">
    <source>
        <dbReference type="Proteomes" id="UP000178315"/>
    </source>
</evidence>
<dbReference type="Proteomes" id="UP000178315">
    <property type="component" value="Unassembled WGS sequence"/>
</dbReference>
<dbReference type="PANTHER" id="PTHR43566">
    <property type="entry name" value="CONSERVED PROTEIN"/>
    <property type="match status" value="1"/>
</dbReference>
<evidence type="ECO:0000259" key="1">
    <source>
        <dbReference type="Pfam" id="PF13173"/>
    </source>
</evidence>
<accession>A0A1G2AAP2</accession>
<dbReference type="Pfam" id="PF13173">
    <property type="entry name" value="AAA_14"/>
    <property type="match status" value="1"/>
</dbReference>
<dbReference type="SUPFAM" id="SSF52540">
    <property type="entry name" value="P-loop containing nucleoside triphosphate hydrolases"/>
    <property type="match status" value="1"/>
</dbReference>
<feature type="domain" description="DUF4143" evidence="2">
    <location>
        <begin position="217"/>
        <end position="368"/>
    </location>
</feature>
<gene>
    <name evidence="3" type="ORF">A3H61_00070</name>
</gene>
<dbReference type="PANTHER" id="PTHR43566:SF1">
    <property type="entry name" value="AAA+ ATPASE DOMAIN-CONTAINING PROTEIN"/>
    <property type="match status" value="1"/>
</dbReference>
<comment type="caution">
    <text evidence="3">The sequence shown here is derived from an EMBL/GenBank/DDBJ whole genome shotgun (WGS) entry which is preliminary data.</text>
</comment>
<dbReference type="InterPro" id="IPR027417">
    <property type="entry name" value="P-loop_NTPase"/>
</dbReference>
<sequence length="420" mass="49360">MVKKLVLRKKLQEIIQYLDNEDIIVLLGARRVGKTTLLLQIKNFLTQEKSVEENNIYFLNLDVIDDLMIIKDQSSFIKYIKSRMGKEKIYFFIDEVQRLENPGLFLKGVHDLHLPVKFIVSGSSSLEIKAKTQEALTGRKKLFYLHPFSFDEFLSAKDEKLRVIQQKGDMSEPDKKALKNYLKEFMVWGGYPEAVLEDTRERKIKVLEEIYNSYLDKDIINFFKIEDQIAFTKLVKILASQIGNLVNIAELSLTLGVKNTTVKRYVYALEGTFVVKLIPPFFKNTRKEITKMPKVYFYDNGVRNFALKRFEEFDERDDKGPLLENYVFSALQKDLRTFDTIFFWRTKDKAEVDFIVEKDAILPIEVKAQRIQKPIFPRSLLGFARRYGIKDVMIVNMFFEGMVEKHDTRIHYTVPEKFKI</sequence>
<proteinExistence type="predicted"/>
<feature type="domain" description="AAA" evidence="1">
    <location>
        <begin position="21"/>
        <end position="154"/>
    </location>
</feature>
<organism evidence="3 4">
    <name type="scientific">Candidatus Jacksonbacteria bacterium RIFCSPLOWO2_02_FULL_44_20</name>
    <dbReference type="NCBI Taxonomy" id="1798460"/>
    <lineage>
        <taxon>Bacteria</taxon>
        <taxon>Candidatus Jacksoniibacteriota</taxon>
    </lineage>
</organism>
<dbReference type="EMBL" id="MHJU01000008">
    <property type="protein sequence ID" value="OGY73735.1"/>
    <property type="molecule type" value="Genomic_DNA"/>
</dbReference>